<reference evidence="2 3" key="1">
    <citation type="submission" date="2022-10" db="EMBL/GenBank/DDBJ databases">
        <title>Roseococcus glaciei nov., sp. nov., isolated from glacier.</title>
        <authorList>
            <person name="Liu Q."/>
            <person name="Xin Y.-H."/>
        </authorList>
    </citation>
    <scope>NUCLEOTIDE SEQUENCE [LARGE SCALE GENOMIC DNA]</scope>
    <source>
        <strain evidence="2 3">MDT2-1-1</strain>
    </source>
</reference>
<gene>
    <name evidence="2" type="ORF">OF850_03480</name>
</gene>
<dbReference type="InterPro" id="IPR051678">
    <property type="entry name" value="AGP_Transferase"/>
</dbReference>
<sequence>MDDATLSEAAGAPVRVLSRALLSGGAIQQNWLLEVERGGAREDWVLRTDNAATLAVSLTRPQEFALLRAAYSAGVPVPEPLFEGKHDGKPFLVMRRVRGTANAIALGKQVGPGGDAALVRECGKALRRIHAIAPPRHDLPFLGEPPADPALAFVAAMEQRLDDAGTPRPVLEWGLAAMRRHAAPPLPPVLLHRDFRNGNLMVEEGRVTGVLDWEFCGWGDPHEDLGWFCAPCWRFAHQHLEAGGLGPREAFLEGYGTGVDVARLPYWELAATIRWAVIAADQGARFLSGVERSLELALTGHIVPALEMDILKQVEGLDAGTA</sequence>
<comment type="caution">
    <text evidence="2">The sequence shown here is derived from an EMBL/GenBank/DDBJ whole genome shotgun (WGS) entry which is preliminary data.</text>
</comment>
<dbReference type="Gene3D" id="3.90.1200.10">
    <property type="match status" value="1"/>
</dbReference>
<dbReference type="PANTHER" id="PTHR21310">
    <property type="entry name" value="AMINOGLYCOSIDE PHOSPHOTRANSFERASE-RELATED-RELATED"/>
    <property type="match status" value="1"/>
</dbReference>
<dbReference type="RefSeq" id="WP_301588353.1">
    <property type="nucleotide sequence ID" value="NZ_JAPFQI010000001.1"/>
</dbReference>
<protein>
    <submittedName>
        <fullName evidence="2">Phosphotransferase family protein</fullName>
    </submittedName>
</protein>
<evidence type="ECO:0000259" key="1">
    <source>
        <dbReference type="Pfam" id="PF01636"/>
    </source>
</evidence>
<feature type="domain" description="Aminoglycoside phosphotransferase" evidence="1">
    <location>
        <begin position="21"/>
        <end position="260"/>
    </location>
</feature>
<organism evidence="2 3">
    <name type="scientific">Sabulicella glaciei</name>
    <dbReference type="NCBI Taxonomy" id="2984948"/>
    <lineage>
        <taxon>Bacteria</taxon>
        <taxon>Pseudomonadati</taxon>
        <taxon>Pseudomonadota</taxon>
        <taxon>Alphaproteobacteria</taxon>
        <taxon>Acetobacterales</taxon>
        <taxon>Acetobacteraceae</taxon>
        <taxon>Sabulicella</taxon>
    </lineage>
</organism>
<dbReference type="PANTHER" id="PTHR21310:SF57">
    <property type="entry name" value="BLR2944 PROTEIN"/>
    <property type="match status" value="1"/>
</dbReference>
<dbReference type="SUPFAM" id="SSF56112">
    <property type="entry name" value="Protein kinase-like (PK-like)"/>
    <property type="match status" value="1"/>
</dbReference>
<dbReference type="InterPro" id="IPR011009">
    <property type="entry name" value="Kinase-like_dom_sf"/>
</dbReference>
<dbReference type="InterPro" id="IPR002575">
    <property type="entry name" value="Aminoglycoside_PTrfase"/>
</dbReference>
<dbReference type="Pfam" id="PF01636">
    <property type="entry name" value="APH"/>
    <property type="match status" value="1"/>
</dbReference>
<dbReference type="InterPro" id="IPR041726">
    <property type="entry name" value="ACAD10_11_N"/>
</dbReference>
<dbReference type="Gene3D" id="3.30.200.20">
    <property type="entry name" value="Phosphorylase Kinase, domain 1"/>
    <property type="match status" value="1"/>
</dbReference>
<evidence type="ECO:0000313" key="2">
    <source>
        <dbReference type="EMBL" id="MCW8084678.1"/>
    </source>
</evidence>
<dbReference type="Proteomes" id="UP001526430">
    <property type="component" value="Unassembled WGS sequence"/>
</dbReference>
<accession>A0ABT3NR84</accession>
<proteinExistence type="predicted"/>
<name>A0ABT3NR84_9PROT</name>
<dbReference type="CDD" id="cd05154">
    <property type="entry name" value="ACAD10_11_N-like"/>
    <property type="match status" value="1"/>
</dbReference>
<keyword evidence="3" id="KW-1185">Reference proteome</keyword>
<evidence type="ECO:0000313" key="3">
    <source>
        <dbReference type="Proteomes" id="UP001526430"/>
    </source>
</evidence>
<dbReference type="EMBL" id="JAPFQI010000001">
    <property type="protein sequence ID" value="MCW8084678.1"/>
    <property type="molecule type" value="Genomic_DNA"/>
</dbReference>